<feature type="domain" description="ABC transporter" evidence="3">
    <location>
        <begin position="67"/>
        <end position="284"/>
    </location>
</feature>
<dbReference type="AlphaFoldDB" id="X0TZY1"/>
<name>X0TZY1_9ZZZZ</name>
<dbReference type="Pfam" id="PF00005">
    <property type="entry name" value="ABC_tran"/>
    <property type="match status" value="1"/>
</dbReference>
<comment type="caution">
    <text evidence="4">The sequence shown here is derived from an EMBL/GenBank/DDBJ whole genome shotgun (WGS) entry which is preliminary data.</text>
</comment>
<dbReference type="SUPFAM" id="SSF52540">
    <property type="entry name" value="P-loop containing nucleoside triphosphate hydrolases"/>
    <property type="match status" value="1"/>
</dbReference>
<dbReference type="PANTHER" id="PTHR43790">
    <property type="entry name" value="CARBOHYDRATE TRANSPORT ATP-BINDING PROTEIN MG119-RELATED"/>
    <property type="match status" value="1"/>
</dbReference>
<evidence type="ECO:0000259" key="3">
    <source>
        <dbReference type="PROSITE" id="PS50893"/>
    </source>
</evidence>
<dbReference type="CDD" id="cd03215">
    <property type="entry name" value="ABC_Carb_Monos_II"/>
    <property type="match status" value="1"/>
</dbReference>
<dbReference type="EMBL" id="BARS01011055">
    <property type="protein sequence ID" value="GAF99118.1"/>
    <property type="molecule type" value="Genomic_DNA"/>
</dbReference>
<sequence>TDRVVVLRHGEMVGDLKTAGATTEQLARLMVGKAIDVEAGAIELTEAGLPHREGVRAEEIKSGPSILHVENLTARGDTGEIAVEDLSFDVHAGEIFGVAGVEGNGQTELVESLTGLRVPTSGVATINGTNILGKDPREIYRLGVAHIPEDRWELGLILPFTLAENGILGVHRWEEFRGPMSFLRWGKINQHVRELMERFDIQATGPSAPAKSLSGGNQQKLIVGRELAKNPDIIVAAQPTRGLDIGSAQYIRDLLVEMRNNNRAILLVSADLDEVLALSDRIAI</sequence>
<dbReference type="Gene3D" id="3.40.50.300">
    <property type="entry name" value="P-loop containing nucleotide triphosphate hydrolases"/>
    <property type="match status" value="1"/>
</dbReference>
<organism evidence="4">
    <name type="scientific">marine sediment metagenome</name>
    <dbReference type="NCBI Taxonomy" id="412755"/>
    <lineage>
        <taxon>unclassified sequences</taxon>
        <taxon>metagenomes</taxon>
        <taxon>ecological metagenomes</taxon>
    </lineage>
</organism>
<dbReference type="InterPro" id="IPR003439">
    <property type="entry name" value="ABC_transporter-like_ATP-bd"/>
</dbReference>
<evidence type="ECO:0000256" key="2">
    <source>
        <dbReference type="ARBA" id="ARBA00022840"/>
    </source>
</evidence>
<evidence type="ECO:0000256" key="1">
    <source>
        <dbReference type="ARBA" id="ARBA00022741"/>
    </source>
</evidence>
<gene>
    <name evidence="4" type="ORF">S01H1_20259</name>
</gene>
<dbReference type="InterPro" id="IPR050107">
    <property type="entry name" value="ABC_carbohydrate_import_ATPase"/>
</dbReference>
<reference evidence="4" key="1">
    <citation type="journal article" date="2014" name="Front. Microbiol.">
        <title>High frequency of phylogenetically diverse reductive dehalogenase-homologous genes in deep subseafloor sedimentary metagenomes.</title>
        <authorList>
            <person name="Kawai M."/>
            <person name="Futagami T."/>
            <person name="Toyoda A."/>
            <person name="Takaki Y."/>
            <person name="Nishi S."/>
            <person name="Hori S."/>
            <person name="Arai W."/>
            <person name="Tsubouchi T."/>
            <person name="Morono Y."/>
            <person name="Uchiyama I."/>
            <person name="Ito T."/>
            <person name="Fujiyama A."/>
            <person name="Inagaki F."/>
            <person name="Takami H."/>
        </authorList>
    </citation>
    <scope>NUCLEOTIDE SEQUENCE</scope>
    <source>
        <strain evidence="4">Expedition CK06-06</strain>
    </source>
</reference>
<dbReference type="GO" id="GO:0016887">
    <property type="term" value="F:ATP hydrolysis activity"/>
    <property type="evidence" value="ECO:0007669"/>
    <property type="project" value="InterPro"/>
</dbReference>
<dbReference type="PANTHER" id="PTHR43790:SF4">
    <property type="entry name" value="GUANOSINE IMPORT ATP-BINDING PROTEIN NUPO"/>
    <property type="match status" value="1"/>
</dbReference>
<dbReference type="PROSITE" id="PS00211">
    <property type="entry name" value="ABC_TRANSPORTER_1"/>
    <property type="match status" value="1"/>
</dbReference>
<dbReference type="GO" id="GO:0005524">
    <property type="term" value="F:ATP binding"/>
    <property type="evidence" value="ECO:0007669"/>
    <property type="project" value="UniProtKB-KW"/>
</dbReference>
<dbReference type="InterPro" id="IPR027417">
    <property type="entry name" value="P-loop_NTPase"/>
</dbReference>
<feature type="non-terminal residue" evidence="4">
    <location>
        <position position="1"/>
    </location>
</feature>
<dbReference type="PROSITE" id="PS50893">
    <property type="entry name" value="ABC_TRANSPORTER_2"/>
    <property type="match status" value="1"/>
</dbReference>
<dbReference type="InterPro" id="IPR017871">
    <property type="entry name" value="ABC_transporter-like_CS"/>
</dbReference>
<proteinExistence type="predicted"/>
<feature type="non-terminal residue" evidence="4">
    <location>
        <position position="284"/>
    </location>
</feature>
<evidence type="ECO:0000313" key="4">
    <source>
        <dbReference type="EMBL" id="GAF99118.1"/>
    </source>
</evidence>
<keyword evidence="2" id="KW-0067">ATP-binding</keyword>
<accession>X0TZY1</accession>
<keyword evidence="1" id="KW-0547">Nucleotide-binding</keyword>
<protein>
    <recommendedName>
        <fullName evidence="3">ABC transporter domain-containing protein</fullName>
    </recommendedName>
</protein>